<protein>
    <submittedName>
        <fullName evidence="2">Uncharacterized protein</fullName>
    </submittedName>
</protein>
<evidence type="ECO:0000313" key="3">
    <source>
        <dbReference type="Proteomes" id="UP001147760"/>
    </source>
</evidence>
<dbReference type="Proteomes" id="UP001147760">
    <property type="component" value="Unassembled WGS sequence"/>
</dbReference>
<name>A0A9W9WSY2_9EURO</name>
<feature type="region of interest" description="Disordered" evidence="1">
    <location>
        <begin position="1"/>
        <end position="73"/>
    </location>
</feature>
<proteinExistence type="predicted"/>
<reference evidence="2" key="2">
    <citation type="journal article" date="2023" name="IMA Fungus">
        <title>Comparative genomic study of the Penicillium genus elucidates a diverse pangenome and 15 lateral gene transfer events.</title>
        <authorList>
            <person name="Petersen C."/>
            <person name="Sorensen T."/>
            <person name="Nielsen M.R."/>
            <person name="Sondergaard T.E."/>
            <person name="Sorensen J.L."/>
            <person name="Fitzpatrick D.A."/>
            <person name="Frisvad J.C."/>
            <person name="Nielsen K.L."/>
        </authorList>
    </citation>
    <scope>NUCLEOTIDE SEQUENCE</scope>
    <source>
        <strain evidence="2">IBT 17660</strain>
    </source>
</reference>
<dbReference type="AlphaFoldDB" id="A0A9W9WSY2"/>
<sequence>MPCTGDSITQPESPGPTRAKGITKPSPRHKLTPSASSASEQSIRRQNLHNPSGHVCKSNPGSRVRQHEKHENTNAIQVTCLILDAQRIRTFPTTAAPGTPGIHRGCGMALDRHVETEV</sequence>
<keyword evidence="3" id="KW-1185">Reference proteome</keyword>
<evidence type="ECO:0000313" key="2">
    <source>
        <dbReference type="EMBL" id="KAJ5473070.1"/>
    </source>
</evidence>
<comment type="caution">
    <text evidence="2">The sequence shown here is derived from an EMBL/GenBank/DDBJ whole genome shotgun (WGS) entry which is preliminary data.</text>
</comment>
<organism evidence="2 3">
    <name type="scientific">Penicillium desertorum</name>
    <dbReference type="NCBI Taxonomy" id="1303715"/>
    <lineage>
        <taxon>Eukaryota</taxon>
        <taxon>Fungi</taxon>
        <taxon>Dikarya</taxon>
        <taxon>Ascomycota</taxon>
        <taxon>Pezizomycotina</taxon>
        <taxon>Eurotiomycetes</taxon>
        <taxon>Eurotiomycetidae</taxon>
        <taxon>Eurotiales</taxon>
        <taxon>Aspergillaceae</taxon>
        <taxon>Penicillium</taxon>
    </lineage>
</organism>
<evidence type="ECO:0000256" key="1">
    <source>
        <dbReference type="SAM" id="MobiDB-lite"/>
    </source>
</evidence>
<accession>A0A9W9WSY2</accession>
<gene>
    <name evidence="2" type="ORF">N7530_007071</name>
</gene>
<feature type="compositionally biased region" description="Polar residues" evidence="1">
    <location>
        <begin position="1"/>
        <end position="12"/>
    </location>
</feature>
<reference evidence="2" key="1">
    <citation type="submission" date="2022-12" db="EMBL/GenBank/DDBJ databases">
        <authorList>
            <person name="Petersen C."/>
        </authorList>
    </citation>
    <scope>NUCLEOTIDE SEQUENCE</scope>
    <source>
        <strain evidence="2">IBT 17660</strain>
    </source>
</reference>
<dbReference type="EMBL" id="JAPWDO010000004">
    <property type="protein sequence ID" value="KAJ5473070.1"/>
    <property type="molecule type" value="Genomic_DNA"/>
</dbReference>
<feature type="compositionally biased region" description="Polar residues" evidence="1">
    <location>
        <begin position="33"/>
        <end position="50"/>
    </location>
</feature>